<evidence type="ECO:0000313" key="12">
    <source>
        <dbReference type="Proteomes" id="UP000008021"/>
    </source>
</evidence>
<dbReference type="GO" id="GO:0048608">
    <property type="term" value="P:reproductive structure development"/>
    <property type="evidence" value="ECO:0007669"/>
    <property type="project" value="UniProtKB-ARBA"/>
</dbReference>
<protein>
    <recommendedName>
        <fullName evidence="13">Oleosin</fullName>
    </recommendedName>
</protein>
<dbReference type="PANTHER" id="PTHR33203">
    <property type="entry name" value="OLEOSIN"/>
    <property type="match status" value="1"/>
</dbReference>
<feature type="transmembrane region" description="Helical" evidence="10">
    <location>
        <begin position="84"/>
        <end position="117"/>
    </location>
</feature>
<evidence type="ECO:0000256" key="2">
    <source>
        <dbReference type="ARBA" id="ARBA00004502"/>
    </source>
</evidence>
<dbReference type="GO" id="GO:0012511">
    <property type="term" value="C:monolayer-surrounded lipid storage body"/>
    <property type="evidence" value="ECO:0007669"/>
    <property type="project" value="InterPro"/>
</dbReference>
<evidence type="ECO:0000256" key="10">
    <source>
        <dbReference type="SAM" id="Phobius"/>
    </source>
</evidence>
<dbReference type="eggNOG" id="ENOG502RZY0">
    <property type="taxonomic scope" value="Eukaryota"/>
</dbReference>
<dbReference type="Pfam" id="PF01277">
    <property type="entry name" value="Oleosin"/>
    <property type="match status" value="1"/>
</dbReference>
<dbReference type="GO" id="GO:0019915">
    <property type="term" value="P:lipid storage"/>
    <property type="evidence" value="ECO:0007669"/>
    <property type="project" value="TreeGrafter"/>
</dbReference>
<reference evidence="11" key="2">
    <citation type="submission" date="2018-05" db="EMBL/GenBank/DDBJ databases">
        <title>OmerRS3 (Oryza meridionalis Reference Sequence Version 3).</title>
        <authorList>
            <person name="Zhang J."/>
            <person name="Kudrna D."/>
            <person name="Lee S."/>
            <person name="Talag J."/>
            <person name="Welchert J."/>
            <person name="Wing R.A."/>
        </authorList>
    </citation>
    <scope>NUCLEOTIDE SEQUENCE [LARGE SCALE GENOMIC DNA]</scope>
    <source>
        <strain evidence="11">cv. OR44</strain>
    </source>
</reference>
<dbReference type="STRING" id="40149.A0A0E0C5B0"/>
<feature type="compositionally biased region" description="Low complexity" evidence="9">
    <location>
        <begin position="1"/>
        <end position="12"/>
    </location>
</feature>
<keyword evidence="7" id="KW-0007">Acetylation</keyword>
<keyword evidence="5 10" id="KW-0812">Transmembrane</keyword>
<keyword evidence="8 10" id="KW-0472">Membrane</keyword>
<evidence type="ECO:0000256" key="8">
    <source>
        <dbReference type="ARBA" id="ARBA00023136"/>
    </source>
</evidence>
<proteinExistence type="inferred from homology"/>
<feature type="region of interest" description="Disordered" evidence="9">
    <location>
        <begin position="1"/>
        <end position="22"/>
    </location>
</feature>
<comment type="similarity">
    <text evidence="3">Belongs to the oleosin family.</text>
</comment>
<evidence type="ECO:0008006" key="13">
    <source>
        <dbReference type="Google" id="ProtNLM"/>
    </source>
</evidence>
<dbReference type="GO" id="GO:0009791">
    <property type="term" value="P:post-embryonic development"/>
    <property type="evidence" value="ECO:0007669"/>
    <property type="project" value="UniProtKB-ARBA"/>
</dbReference>
<dbReference type="AlphaFoldDB" id="A0A0E0C5B0"/>
<comment type="subcellular location">
    <subcellularLocation>
        <location evidence="2">Lipid droplet</location>
    </subcellularLocation>
    <subcellularLocation>
        <location evidence="1">Membrane</location>
        <topology evidence="1">Multi-pass membrane protein</topology>
    </subcellularLocation>
</comment>
<organism evidence="11">
    <name type="scientific">Oryza meridionalis</name>
    <dbReference type="NCBI Taxonomy" id="40149"/>
    <lineage>
        <taxon>Eukaryota</taxon>
        <taxon>Viridiplantae</taxon>
        <taxon>Streptophyta</taxon>
        <taxon>Embryophyta</taxon>
        <taxon>Tracheophyta</taxon>
        <taxon>Spermatophyta</taxon>
        <taxon>Magnoliopsida</taxon>
        <taxon>Liliopsida</taxon>
        <taxon>Poales</taxon>
        <taxon>Poaceae</taxon>
        <taxon>BOP clade</taxon>
        <taxon>Oryzoideae</taxon>
        <taxon>Oryzeae</taxon>
        <taxon>Oryzinae</taxon>
        <taxon>Oryza</taxon>
    </lineage>
</organism>
<dbReference type="Gramene" id="OMERI01G22390.1">
    <property type="protein sequence ID" value="OMERI01G22390.1"/>
    <property type="gene ID" value="OMERI01G22390"/>
</dbReference>
<dbReference type="EnsemblPlants" id="OMERI01G22390.1">
    <property type="protein sequence ID" value="OMERI01G22390.1"/>
    <property type="gene ID" value="OMERI01G22390"/>
</dbReference>
<dbReference type="Proteomes" id="UP000008021">
    <property type="component" value="Chromosome 1"/>
</dbReference>
<accession>A0A0E0C5B0</accession>
<evidence type="ECO:0000256" key="4">
    <source>
        <dbReference type="ARBA" id="ARBA00022677"/>
    </source>
</evidence>
<keyword evidence="6 10" id="KW-1133">Transmembrane helix</keyword>
<dbReference type="InterPro" id="IPR000136">
    <property type="entry name" value="Oleosin"/>
</dbReference>
<evidence type="ECO:0000256" key="5">
    <source>
        <dbReference type="ARBA" id="ARBA00022692"/>
    </source>
</evidence>
<evidence type="ECO:0000313" key="11">
    <source>
        <dbReference type="EnsemblPlants" id="OMERI01G22390.1"/>
    </source>
</evidence>
<dbReference type="PANTHER" id="PTHR33203:SF2">
    <property type="entry name" value="OS01G0643900 PROTEIN"/>
    <property type="match status" value="1"/>
</dbReference>
<evidence type="ECO:0000256" key="6">
    <source>
        <dbReference type="ARBA" id="ARBA00022989"/>
    </source>
</evidence>
<reference evidence="11" key="1">
    <citation type="submission" date="2015-04" db="UniProtKB">
        <authorList>
            <consortium name="EnsemblPlants"/>
        </authorList>
    </citation>
    <scope>IDENTIFICATION</scope>
</reference>
<sequence length="170" mass="18119">MADRPPAARAALPRPPRPLRGQAHTDLPLRRLIQHHAYDSARLVGFLALAVTLAALLVLAGVTLTVAFVALVVLSPLLLLTSPLWVPMAAAVFVSGAASIIGWCLAVGAVAAGTWAYRYFTGRHRRPVGAHRVDYDVDAGTATASGWMGYYAREYDARPRVRVKDAAPGA</sequence>
<keyword evidence="12" id="KW-1185">Reference proteome</keyword>
<evidence type="ECO:0000256" key="1">
    <source>
        <dbReference type="ARBA" id="ARBA00004141"/>
    </source>
</evidence>
<keyword evidence="4" id="KW-0551">Lipid droplet</keyword>
<dbReference type="HOGENOM" id="CLU_101983_4_0_1"/>
<evidence type="ECO:0000256" key="3">
    <source>
        <dbReference type="ARBA" id="ARBA00010858"/>
    </source>
</evidence>
<feature type="transmembrane region" description="Helical" evidence="10">
    <location>
        <begin position="43"/>
        <end position="72"/>
    </location>
</feature>
<evidence type="ECO:0000256" key="9">
    <source>
        <dbReference type="SAM" id="MobiDB-lite"/>
    </source>
</evidence>
<dbReference type="GO" id="GO:0016020">
    <property type="term" value="C:membrane"/>
    <property type="evidence" value="ECO:0007669"/>
    <property type="project" value="UniProtKB-SubCell"/>
</dbReference>
<evidence type="ECO:0000256" key="7">
    <source>
        <dbReference type="ARBA" id="ARBA00022990"/>
    </source>
</evidence>
<name>A0A0E0C5B0_9ORYZ</name>